<reference evidence="6 7" key="1">
    <citation type="submission" date="2022-12" db="EMBL/GenBank/DDBJ databases">
        <title>Chromosome-level genome of Tegillarca granosa.</title>
        <authorList>
            <person name="Kim J."/>
        </authorList>
    </citation>
    <scope>NUCLEOTIDE SEQUENCE [LARGE SCALE GENOMIC DNA]</scope>
    <source>
        <strain evidence="6">Teg-2019</strain>
        <tissue evidence="6">Adductor muscle</tissue>
    </source>
</reference>
<feature type="region of interest" description="Disordered" evidence="5">
    <location>
        <begin position="189"/>
        <end position="221"/>
    </location>
</feature>
<dbReference type="PANTHER" id="PTHR12416">
    <property type="entry name" value="RRNA-PROCESSING PROTEIN UTP23 HOMOLOG"/>
    <property type="match status" value="1"/>
</dbReference>
<evidence type="ECO:0000256" key="4">
    <source>
        <dbReference type="ARBA" id="ARBA00023242"/>
    </source>
</evidence>
<proteinExistence type="predicted"/>
<protein>
    <recommendedName>
        <fullName evidence="8">rRNA-processing protein UTP23 homolog</fullName>
    </recommendedName>
</protein>
<keyword evidence="2" id="KW-0690">Ribosome biogenesis</keyword>
<evidence type="ECO:0000313" key="6">
    <source>
        <dbReference type="EMBL" id="KAJ8306309.1"/>
    </source>
</evidence>
<keyword evidence="7" id="KW-1185">Reference proteome</keyword>
<dbReference type="SUPFAM" id="SSF88723">
    <property type="entry name" value="PIN domain-like"/>
    <property type="match status" value="1"/>
</dbReference>
<dbReference type="InterPro" id="IPR006984">
    <property type="entry name" value="Fcf1/UTP23"/>
</dbReference>
<sequence>MKVKRQKHVRKVMTFYRNNYGFSAPYTVLIDGTFCKAALSFKINIREQMSKYLDAEVNLCTTTCVRAECQSFGPLLYGPLKVLEQFKLYPCKHAEPVPAFRCVQQMIGKKNKNKLLLATQDQSLTETMKKTAGLPLLYIAYNAITLEAPSDKSKDIAEKNLDNRINTSEHAHLKTVKITNIWRRIQNSAVDKKQKRKRRRKHKLAPHLHGHLTEMVSDNKK</sequence>
<keyword evidence="4" id="KW-0539">Nucleus</keyword>
<evidence type="ECO:0000256" key="2">
    <source>
        <dbReference type="ARBA" id="ARBA00022517"/>
    </source>
</evidence>
<dbReference type="CDD" id="cd09866">
    <property type="entry name" value="PIN_Fcf1-Utp23-H"/>
    <property type="match status" value="1"/>
</dbReference>
<dbReference type="InterPro" id="IPR029060">
    <property type="entry name" value="PIN-like_dom_sf"/>
</dbReference>
<organism evidence="6 7">
    <name type="scientific">Tegillarca granosa</name>
    <name type="common">Malaysian cockle</name>
    <name type="synonym">Anadara granosa</name>
    <dbReference type="NCBI Taxonomy" id="220873"/>
    <lineage>
        <taxon>Eukaryota</taxon>
        <taxon>Metazoa</taxon>
        <taxon>Spiralia</taxon>
        <taxon>Lophotrochozoa</taxon>
        <taxon>Mollusca</taxon>
        <taxon>Bivalvia</taxon>
        <taxon>Autobranchia</taxon>
        <taxon>Pteriomorphia</taxon>
        <taxon>Arcoida</taxon>
        <taxon>Arcoidea</taxon>
        <taxon>Arcidae</taxon>
        <taxon>Tegillarca</taxon>
    </lineage>
</organism>
<dbReference type="Pfam" id="PF04900">
    <property type="entry name" value="Fcf1"/>
    <property type="match status" value="1"/>
</dbReference>
<evidence type="ECO:0008006" key="8">
    <source>
        <dbReference type="Google" id="ProtNLM"/>
    </source>
</evidence>
<evidence type="ECO:0000313" key="7">
    <source>
        <dbReference type="Proteomes" id="UP001217089"/>
    </source>
</evidence>
<dbReference type="Proteomes" id="UP001217089">
    <property type="component" value="Unassembled WGS sequence"/>
</dbReference>
<comment type="caution">
    <text evidence="6">The sequence shown here is derived from an EMBL/GenBank/DDBJ whole genome shotgun (WGS) entry which is preliminary data.</text>
</comment>
<comment type="subcellular location">
    <subcellularLocation>
        <location evidence="1">Nucleus</location>
        <location evidence="1">Nucleolus</location>
    </subcellularLocation>
</comment>
<evidence type="ECO:0000256" key="1">
    <source>
        <dbReference type="ARBA" id="ARBA00004604"/>
    </source>
</evidence>
<evidence type="ECO:0000256" key="3">
    <source>
        <dbReference type="ARBA" id="ARBA00022552"/>
    </source>
</evidence>
<accession>A0ABQ9EM61</accession>
<dbReference type="EMBL" id="JARBDR010000813">
    <property type="protein sequence ID" value="KAJ8306309.1"/>
    <property type="molecule type" value="Genomic_DNA"/>
</dbReference>
<keyword evidence="3" id="KW-0698">rRNA processing</keyword>
<name>A0ABQ9EM61_TEGGR</name>
<dbReference type="Gene3D" id="3.40.50.1010">
    <property type="entry name" value="5'-nuclease"/>
    <property type="match status" value="1"/>
</dbReference>
<gene>
    <name evidence="6" type="ORF">KUTeg_016854</name>
</gene>
<feature type="compositionally biased region" description="Basic residues" evidence="5">
    <location>
        <begin position="193"/>
        <end position="210"/>
    </location>
</feature>
<evidence type="ECO:0000256" key="5">
    <source>
        <dbReference type="SAM" id="MobiDB-lite"/>
    </source>
</evidence>